<dbReference type="Pfam" id="PF05800">
    <property type="entry name" value="GvpO"/>
    <property type="match status" value="1"/>
</dbReference>
<dbReference type="PIRSF" id="PIRSF028743">
    <property type="entry name" value="GvpO_protein"/>
    <property type="match status" value="1"/>
</dbReference>
<sequence>MSKPEEDKPARRVPRKSSPRLSMAAVMRAALEQLEMLLGRVPESVSGLRRTDEGWEADLEVVEVERVPDTASILASYRVTLDGEGELLGYERTRRYTRDQLDRRT</sequence>
<evidence type="ECO:0000313" key="3">
    <source>
        <dbReference type="Proteomes" id="UP001596067"/>
    </source>
</evidence>
<dbReference type="RefSeq" id="WP_345328017.1">
    <property type="nucleotide sequence ID" value="NZ_BAAAVH010000016.1"/>
</dbReference>
<dbReference type="InterPro" id="IPR008634">
    <property type="entry name" value="Gas-vesicle_GvpO"/>
</dbReference>
<feature type="region of interest" description="Disordered" evidence="1">
    <location>
        <begin position="1"/>
        <end position="21"/>
    </location>
</feature>
<dbReference type="Proteomes" id="UP001596067">
    <property type="component" value="Unassembled WGS sequence"/>
</dbReference>
<name>A0ABW1F8I6_9ACTN</name>
<protein>
    <submittedName>
        <fullName evidence="2">Gas vesicle protein</fullName>
    </submittedName>
</protein>
<keyword evidence="3" id="KW-1185">Reference proteome</keyword>
<gene>
    <name evidence="2" type="ORF">ACFP0N_35315</name>
</gene>
<dbReference type="EMBL" id="JBHSOD010000075">
    <property type="protein sequence ID" value="MFC5890240.1"/>
    <property type="molecule type" value="Genomic_DNA"/>
</dbReference>
<organism evidence="2 3">
    <name type="scientific">Kitasatospora aburaviensis</name>
    <dbReference type="NCBI Taxonomy" id="67265"/>
    <lineage>
        <taxon>Bacteria</taxon>
        <taxon>Bacillati</taxon>
        <taxon>Actinomycetota</taxon>
        <taxon>Actinomycetes</taxon>
        <taxon>Kitasatosporales</taxon>
        <taxon>Streptomycetaceae</taxon>
        <taxon>Kitasatospora</taxon>
    </lineage>
</organism>
<reference evidence="3" key="1">
    <citation type="journal article" date="2019" name="Int. J. Syst. Evol. Microbiol.">
        <title>The Global Catalogue of Microorganisms (GCM) 10K type strain sequencing project: providing services to taxonomists for standard genome sequencing and annotation.</title>
        <authorList>
            <consortium name="The Broad Institute Genomics Platform"/>
            <consortium name="The Broad Institute Genome Sequencing Center for Infectious Disease"/>
            <person name="Wu L."/>
            <person name="Ma J."/>
        </authorList>
    </citation>
    <scope>NUCLEOTIDE SEQUENCE [LARGE SCALE GENOMIC DNA]</scope>
    <source>
        <strain evidence="3">CGMCC 4.1469</strain>
    </source>
</reference>
<feature type="compositionally biased region" description="Basic and acidic residues" evidence="1">
    <location>
        <begin position="1"/>
        <end position="10"/>
    </location>
</feature>
<evidence type="ECO:0000256" key="1">
    <source>
        <dbReference type="SAM" id="MobiDB-lite"/>
    </source>
</evidence>
<proteinExistence type="predicted"/>
<comment type="caution">
    <text evidence="2">The sequence shown here is derived from an EMBL/GenBank/DDBJ whole genome shotgun (WGS) entry which is preliminary data.</text>
</comment>
<evidence type="ECO:0000313" key="2">
    <source>
        <dbReference type="EMBL" id="MFC5890240.1"/>
    </source>
</evidence>
<accession>A0ABW1F8I6</accession>